<reference evidence="1 2" key="1">
    <citation type="submission" date="2018-06" db="EMBL/GenBank/DDBJ databases">
        <title>Comparative genomics reveals the genomic features of Rhizophagus irregularis, R. cerebriforme, R. diaphanum and Gigaspora rosea, and their symbiotic lifestyle signature.</title>
        <authorList>
            <person name="Morin E."/>
            <person name="San Clemente H."/>
            <person name="Chen E.C.H."/>
            <person name="De La Providencia I."/>
            <person name="Hainaut M."/>
            <person name="Kuo A."/>
            <person name="Kohler A."/>
            <person name="Murat C."/>
            <person name="Tang N."/>
            <person name="Roy S."/>
            <person name="Loubradou J."/>
            <person name="Henrissat B."/>
            <person name="Grigoriev I.V."/>
            <person name="Corradi N."/>
            <person name="Roux C."/>
            <person name="Martin F.M."/>
        </authorList>
    </citation>
    <scope>NUCLEOTIDE SEQUENCE [LARGE SCALE GENOMIC DNA]</scope>
    <source>
        <strain evidence="1 2">DAOM 194757</strain>
    </source>
</reference>
<organism evidence="1 2">
    <name type="scientific">Gigaspora rosea</name>
    <dbReference type="NCBI Taxonomy" id="44941"/>
    <lineage>
        <taxon>Eukaryota</taxon>
        <taxon>Fungi</taxon>
        <taxon>Fungi incertae sedis</taxon>
        <taxon>Mucoromycota</taxon>
        <taxon>Glomeromycotina</taxon>
        <taxon>Glomeromycetes</taxon>
        <taxon>Diversisporales</taxon>
        <taxon>Gigasporaceae</taxon>
        <taxon>Gigaspora</taxon>
    </lineage>
</organism>
<dbReference type="OrthoDB" id="2445951at2759"/>
<dbReference type="AlphaFoldDB" id="A0A397U3F3"/>
<evidence type="ECO:0000313" key="1">
    <source>
        <dbReference type="EMBL" id="RIB04805.1"/>
    </source>
</evidence>
<gene>
    <name evidence="1" type="ORF">C2G38_2048140</name>
</gene>
<sequence>MVLVQDENEVQEVLPTTLTLESGVEYDLEESSHQGLKSTLDWLPVETLKLLCNGEEKSIQATLEKVVGEIKRSVQYLQEGGAGENKIARHKTFPSLVRKKRKLVNYTYLNMNL</sequence>
<comment type="caution">
    <text evidence="1">The sequence shown here is derived from an EMBL/GenBank/DDBJ whole genome shotgun (WGS) entry which is preliminary data.</text>
</comment>
<evidence type="ECO:0000313" key="2">
    <source>
        <dbReference type="Proteomes" id="UP000266673"/>
    </source>
</evidence>
<accession>A0A397U3F3</accession>
<name>A0A397U3F3_9GLOM</name>
<dbReference type="Proteomes" id="UP000266673">
    <property type="component" value="Unassembled WGS sequence"/>
</dbReference>
<protein>
    <submittedName>
        <fullName evidence="1">Uncharacterized protein</fullName>
    </submittedName>
</protein>
<dbReference type="EMBL" id="QKWP01002106">
    <property type="protein sequence ID" value="RIB04805.1"/>
    <property type="molecule type" value="Genomic_DNA"/>
</dbReference>
<proteinExistence type="predicted"/>
<keyword evidence="2" id="KW-1185">Reference proteome</keyword>